<evidence type="ECO:0000259" key="8">
    <source>
        <dbReference type="Pfam" id="PF00482"/>
    </source>
</evidence>
<feature type="transmembrane region" description="Helical" evidence="7">
    <location>
        <begin position="221"/>
        <end position="238"/>
    </location>
</feature>
<gene>
    <name evidence="9" type="ORF">C4N9_15205</name>
</gene>
<evidence type="ECO:0000256" key="1">
    <source>
        <dbReference type="ARBA" id="ARBA00004651"/>
    </source>
</evidence>
<comment type="subcellular location">
    <subcellularLocation>
        <location evidence="1">Cell membrane</location>
        <topology evidence="1">Multi-pass membrane protein</topology>
    </subcellularLocation>
</comment>
<dbReference type="InterPro" id="IPR042094">
    <property type="entry name" value="T2SS_GspF_sf"/>
</dbReference>
<dbReference type="GO" id="GO:0005886">
    <property type="term" value="C:plasma membrane"/>
    <property type="evidence" value="ECO:0007669"/>
    <property type="project" value="UniProtKB-SubCell"/>
</dbReference>
<dbReference type="Proteomes" id="UP000244940">
    <property type="component" value="Unassembled WGS sequence"/>
</dbReference>
<dbReference type="PRINTS" id="PR00812">
    <property type="entry name" value="BCTERIALGSPF"/>
</dbReference>
<evidence type="ECO:0000256" key="3">
    <source>
        <dbReference type="ARBA" id="ARBA00022475"/>
    </source>
</evidence>
<evidence type="ECO:0000313" key="9">
    <source>
        <dbReference type="EMBL" id="PWE27781.1"/>
    </source>
</evidence>
<dbReference type="GO" id="GO:0015628">
    <property type="term" value="P:protein secretion by the type II secretion system"/>
    <property type="evidence" value="ECO:0007669"/>
    <property type="project" value="TreeGrafter"/>
</dbReference>
<keyword evidence="5 7" id="KW-1133">Transmembrane helix</keyword>
<dbReference type="OrthoDB" id="9805682at2"/>
<comment type="caution">
    <text evidence="9">The sequence shown here is derived from an EMBL/GenBank/DDBJ whole genome shotgun (WGS) entry which is preliminary data.</text>
</comment>
<dbReference type="GeneID" id="94366242"/>
<dbReference type="PANTHER" id="PTHR30012">
    <property type="entry name" value="GENERAL SECRETION PATHWAY PROTEIN"/>
    <property type="match status" value="1"/>
</dbReference>
<keyword evidence="4 7" id="KW-0812">Transmembrane</keyword>
<feature type="transmembrane region" description="Helical" evidence="7">
    <location>
        <begin position="166"/>
        <end position="189"/>
    </location>
</feature>
<dbReference type="EMBL" id="QEYD01000009">
    <property type="protein sequence ID" value="PWE27781.1"/>
    <property type="molecule type" value="Genomic_DNA"/>
</dbReference>
<reference evidence="9 10" key="1">
    <citation type="submission" date="2018-05" db="EMBL/GenBank/DDBJ databases">
        <title>Pararhodobacter marina sp. nov., isolated from deep-sea water of the Indian Ocean.</title>
        <authorList>
            <person name="Lai Q.Sr."/>
            <person name="Liu X."/>
            <person name="Shao Z."/>
        </authorList>
    </citation>
    <scope>NUCLEOTIDE SEQUENCE [LARGE SCALE GENOMIC DNA]</scope>
    <source>
        <strain evidence="9 10">CIC4N-9</strain>
    </source>
</reference>
<dbReference type="Gene3D" id="1.20.81.30">
    <property type="entry name" value="Type II secretion system (T2SS), domain F"/>
    <property type="match status" value="2"/>
</dbReference>
<evidence type="ECO:0000256" key="5">
    <source>
        <dbReference type="ARBA" id="ARBA00022989"/>
    </source>
</evidence>
<name>A0A2U2C7F6_9RHOB</name>
<feature type="domain" description="Type II secretion system protein GspF" evidence="8">
    <location>
        <begin position="67"/>
        <end position="190"/>
    </location>
</feature>
<evidence type="ECO:0000313" key="10">
    <source>
        <dbReference type="Proteomes" id="UP000244940"/>
    </source>
</evidence>
<feature type="transmembrane region" description="Helical" evidence="7">
    <location>
        <begin position="373"/>
        <end position="394"/>
    </location>
</feature>
<evidence type="ECO:0000256" key="4">
    <source>
        <dbReference type="ARBA" id="ARBA00022692"/>
    </source>
</evidence>
<protein>
    <submittedName>
        <fullName evidence="9">Type II secretion system F family protein</fullName>
    </submittedName>
</protein>
<dbReference type="InterPro" id="IPR003004">
    <property type="entry name" value="GspF/PilC"/>
</dbReference>
<keyword evidence="10" id="KW-1185">Reference proteome</keyword>
<dbReference type="AlphaFoldDB" id="A0A2U2C7F6"/>
<dbReference type="Pfam" id="PF00482">
    <property type="entry name" value="T2SSF"/>
    <property type="match status" value="2"/>
</dbReference>
<keyword evidence="3" id="KW-1003">Cell membrane</keyword>
<comment type="similarity">
    <text evidence="2">Belongs to the GSP F family.</text>
</comment>
<feature type="domain" description="Type II secretion system protein GspF" evidence="8">
    <location>
        <begin position="270"/>
        <end position="392"/>
    </location>
</feature>
<organism evidence="9 10">
    <name type="scientific">Pararhodobacter marinus</name>
    <dbReference type="NCBI Taxonomy" id="2184063"/>
    <lineage>
        <taxon>Bacteria</taxon>
        <taxon>Pseudomonadati</taxon>
        <taxon>Pseudomonadota</taxon>
        <taxon>Alphaproteobacteria</taxon>
        <taxon>Rhodobacterales</taxon>
        <taxon>Paracoccaceae</taxon>
        <taxon>Pararhodobacter</taxon>
    </lineage>
</organism>
<sequence>MRTYAYTAYTPEGKRRRGMVVAEDEATASQRVSELGLMPSSLEAQAVTQTRTRRRERKVDRDLLAVFTRQMSVLLGAGLAADAALEAVQGAAGAARIEKLAAEARAGLMQGESMADALDRAGGALPAWYAAAVRAGEQSGDLAAVFKTLAEHLETSAGDRAAITSALIYPAFVTVVAVVVCAILMTTVAPEIVSMFEGSGRPLPPLTVTVMGIVDWIRDNWVLELVIGVLLVFAVMTINRTPSLRNRRDEILLRTPLIGRFLRMASAAQYLRTLAVVINSRLPLTEALRFSAGVLDIASYRAHADEAGEALRRGESVSQALARLPFLHPVARQLVQAGEASARLGPMTERAAVLAESWLRTERKRVSVIIEPASMVIVGGMVLTIVLAILLPIFDMQALVNG</sequence>
<dbReference type="PANTHER" id="PTHR30012:SF0">
    <property type="entry name" value="TYPE II SECRETION SYSTEM PROTEIN F-RELATED"/>
    <property type="match status" value="1"/>
</dbReference>
<dbReference type="RefSeq" id="WP_109534196.1">
    <property type="nucleotide sequence ID" value="NZ_QEYD01000009.1"/>
</dbReference>
<keyword evidence="6 7" id="KW-0472">Membrane</keyword>
<accession>A0A2U2C7F6</accession>
<evidence type="ECO:0000256" key="7">
    <source>
        <dbReference type="SAM" id="Phobius"/>
    </source>
</evidence>
<evidence type="ECO:0000256" key="2">
    <source>
        <dbReference type="ARBA" id="ARBA00005745"/>
    </source>
</evidence>
<dbReference type="InterPro" id="IPR018076">
    <property type="entry name" value="T2SS_GspF_dom"/>
</dbReference>
<proteinExistence type="inferred from homology"/>
<evidence type="ECO:0000256" key="6">
    <source>
        <dbReference type="ARBA" id="ARBA00023136"/>
    </source>
</evidence>